<organism evidence="2 3">
    <name type="scientific">Vigna unguiculata</name>
    <name type="common">Cowpea</name>
    <dbReference type="NCBI Taxonomy" id="3917"/>
    <lineage>
        <taxon>Eukaryota</taxon>
        <taxon>Viridiplantae</taxon>
        <taxon>Streptophyta</taxon>
        <taxon>Embryophyta</taxon>
        <taxon>Tracheophyta</taxon>
        <taxon>Spermatophyta</taxon>
        <taxon>Magnoliopsida</taxon>
        <taxon>eudicotyledons</taxon>
        <taxon>Gunneridae</taxon>
        <taxon>Pentapetalae</taxon>
        <taxon>rosids</taxon>
        <taxon>fabids</taxon>
        <taxon>Fabales</taxon>
        <taxon>Fabaceae</taxon>
        <taxon>Papilionoideae</taxon>
        <taxon>50 kb inversion clade</taxon>
        <taxon>NPAAA clade</taxon>
        <taxon>indigoferoid/millettioid clade</taxon>
        <taxon>Phaseoleae</taxon>
        <taxon>Vigna</taxon>
    </lineage>
</organism>
<keyword evidence="3" id="KW-1185">Reference proteome</keyword>
<evidence type="ECO:0000313" key="3">
    <source>
        <dbReference type="Proteomes" id="UP000501690"/>
    </source>
</evidence>
<feature type="region of interest" description="Disordered" evidence="1">
    <location>
        <begin position="95"/>
        <end position="115"/>
    </location>
</feature>
<evidence type="ECO:0000256" key="1">
    <source>
        <dbReference type="SAM" id="MobiDB-lite"/>
    </source>
</evidence>
<reference evidence="2 3" key="1">
    <citation type="submission" date="2019-04" db="EMBL/GenBank/DDBJ databases">
        <title>An improved genome assembly and genetic linkage map for asparagus bean, Vigna unguiculata ssp. sesquipedialis.</title>
        <authorList>
            <person name="Xia Q."/>
            <person name="Zhang R."/>
            <person name="Dong Y."/>
        </authorList>
    </citation>
    <scope>NUCLEOTIDE SEQUENCE [LARGE SCALE GENOMIC DNA]</scope>
    <source>
        <tissue evidence="2">Leaf</tissue>
    </source>
</reference>
<accession>A0A4D6MY74</accession>
<name>A0A4D6MY74_VIGUN</name>
<proteinExistence type="predicted"/>
<sequence>MADGDGFPVCRRWMNVTHRINPTSISVTEFRLRIDQIRTRQYDISQEPSQPASQPYTAHVGSSPDFMHHHQPFFGPLWVKIKYLDIHILNLTTHQTPHSHSSLPHTVSSKHQSSYGVGPSHMFGITTMTPPSASYT</sequence>
<protein>
    <submittedName>
        <fullName evidence="2">Uncharacterized protein</fullName>
    </submittedName>
</protein>
<dbReference type="EMBL" id="CP039353">
    <property type="protein sequence ID" value="QCE05644.1"/>
    <property type="molecule type" value="Genomic_DNA"/>
</dbReference>
<dbReference type="Proteomes" id="UP000501690">
    <property type="component" value="Linkage Group LG9"/>
</dbReference>
<gene>
    <name evidence="2" type="ORF">DEO72_LG9g649</name>
</gene>
<evidence type="ECO:0000313" key="2">
    <source>
        <dbReference type="EMBL" id="QCE05644.1"/>
    </source>
</evidence>
<dbReference type="AlphaFoldDB" id="A0A4D6MY74"/>